<dbReference type="PANTHER" id="PTHR34385:SF1">
    <property type="entry name" value="PEPTIDOGLYCAN L-ALANYL-D-GLUTAMATE ENDOPEPTIDASE CWLK"/>
    <property type="match status" value="1"/>
</dbReference>
<organism evidence="3 4">
    <name type="scientific">Tetrahymena thermophila (strain SB210)</name>
    <dbReference type="NCBI Taxonomy" id="312017"/>
    <lineage>
        <taxon>Eukaryota</taxon>
        <taxon>Sar</taxon>
        <taxon>Alveolata</taxon>
        <taxon>Ciliophora</taxon>
        <taxon>Intramacronucleata</taxon>
        <taxon>Oligohymenophorea</taxon>
        <taxon>Hymenostomatida</taxon>
        <taxon>Tetrahymenina</taxon>
        <taxon>Tetrahymenidae</taxon>
        <taxon>Tetrahymena</taxon>
    </lineage>
</organism>
<sequence length="258" mass="30551">MMQKQLVFFVLLAFLIQISFAFTQNNSTQEPIKKDWVLGMYEPQDFSAFKNVPQNLTYQEPGKLYMLHQDALHAFERMHIEAKKDNITLILISALRNFSYQKRIWQTKFQQLKNGDPLKTDEQIALEIMKYSAMPTTSRHHWGTDMDINSVEPEYFESGQGLIEYNWLKKNAKRFGFCQPYSPKNDGSRDRGYNLEQWHWSYMPISQQLLQYYKDNISYDDIQGFSGSQDASKIRSIQDYVLSINKECLNWKQSHESY</sequence>
<dbReference type="RefSeq" id="XP_001020616.2">
    <property type="nucleotide sequence ID" value="XM_001020616.2"/>
</dbReference>
<dbReference type="AlphaFoldDB" id="I7MKV2"/>
<dbReference type="InterPro" id="IPR009045">
    <property type="entry name" value="Zn_M74/Hedgehog-like"/>
</dbReference>
<dbReference type="EMBL" id="GG662621">
    <property type="protein sequence ID" value="EAS00371.2"/>
    <property type="molecule type" value="Genomic_DNA"/>
</dbReference>
<keyword evidence="3" id="KW-0121">Carboxypeptidase</keyword>
<feature type="chain" id="PRO_5003712334" evidence="1">
    <location>
        <begin position="22"/>
        <end position="258"/>
    </location>
</feature>
<dbReference type="SUPFAM" id="SSF55166">
    <property type="entry name" value="Hedgehog/DD-peptidase"/>
    <property type="match status" value="1"/>
</dbReference>
<keyword evidence="3" id="KW-0645">Protease</keyword>
<dbReference type="OrthoDB" id="2119228at2759"/>
<evidence type="ECO:0000256" key="1">
    <source>
        <dbReference type="SAM" id="SignalP"/>
    </source>
</evidence>
<gene>
    <name evidence="3" type="ORF">TTHERM_00219440</name>
</gene>
<proteinExistence type="predicted"/>
<keyword evidence="4" id="KW-1185">Reference proteome</keyword>
<dbReference type="InParanoid" id="I7MKV2"/>
<protein>
    <submittedName>
        <fullName evidence="3">D-alanyl-D-alanine carboxypeptidase</fullName>
    </submittedName>
</protein>
<dbReference type="GO" id="GO:0006508">
    <property type="term" value="P:proteolysis"/>
    <property type="evidence" value="ECO:0007669"/>
    <property type="project" value="InterPro"/>
</dbReference>
<accession>I7MKV2</accession>
<dbReference type="InterPro" id="IPR052179">
    <property type="entry name" value="DD-CPase-like"/>
</dbReference>
<feature type="domain" description="D-alanyl-D-alanine carboxypeptidase-like core" evidence="2">
    <location>
        <begin position="66"/>
        <end position="204"/>
    </location>
</feature>
<reference evidence="4" key="1">
    <citation type="journal article" date="2006" name="PLoS Biol.">
        <title>Macronuclear genome sequence of the ciliate Tetrahymena thermophila, a model eukaryote.</title>
        <authorList>
            <person name="Eisen J.A."/>
            <person name="Coyne R.S."/>
            <person name="Wu M."/>
            <person name="Wu D."/>
            <person name="Thiagarajan M."/>
            <person name="Wortman J.R."/>
            <person name="Badger J.H."/>
            <person name="Ren Q."/>
            <person name="Amedeo P."/>
            <person name="Jones K.M."/>
            <person name="Tallon L.J."/>
            <person name="Delcher A.L."/>
            <person name="Salzberg S.L."/>
            <person name="Silva J.C."/>
            <person name="Haas B.J."/>
            <person name="Majoros W.H."/>
            <person name="Farzad M."/>
            <person name="Carlton J.M."/>
            <person name="Smith R.K. Jr."/>
            <person name="Garg J."/>
            <person name="Pearlman R.E."/>
            <person name="Karrer K.M."/>
            <person name="Sun L."/>
            <person name="Manning G."/>
            <person name="Elde N.C."/>
            <person name="Turkewitz A.P."/>
            <person name="Asai D.J."/>
            <person name="Wilkes D.E."/>
            <person name="Wang Y."/>
            <person name="Cai H."/>
            <person name="Collins K."/>
            <person name="Stewart B.A."/>
            <person name="Lee S.R."/>
            <person name="Wilamowska K."/>
            <person name="Weinberg Z."/>
            <person name="Ruzzo W.L."/>
            <person name="Wloga D."/>
            <person name="Gaertig J."/>
            <person name="Frankel J."/>
            <person name="Tsao C.-C."/>
            <person name="Gorovsky M.A."/>
            <person name="Keeling P.J."/>
            <person name="Waller R.F."/>
            <person name="Patron N.J."/>
            <person name="Cherry J.M."/>
            <person name="Stover N.A."/>
            <person name="Krieger C.J."/>
            <person name="del Toro C."/>
            <person name="Ryder H.F."/>
            <person name="Williamson S.C."/>
            <person name="Barbeau R.A."/>
            <person name="Hamilton E.P."/>
            <person name="Orias E."/>
        </authorList>
    </citation>
    <scope>NUCLEOTIDE SEQUENCE [LARGE SCALE GENOMIC DNA]</scope>
    <source>
        <strain evidence="4">SB210</strain>
    </source>
</reference>
<dbReference type="PANTHER" id="PTHR34385">
    <property type="entry name" value="D-ALANYL-D-ALANINE CARBOXYPEPTIDASE"/>
    <property type="match status" value="1"/>
</dbReference>
<keyword evidence="1" id="KW-0732">Signal</keyword>
<dbReference type="GO" id="GO:0004180">
    <property type="term" value="F:carboxypeptidase activity"/>
    <property type="evidence" value="ECO:0007669"/>
    <property type="project" value="UniProtKB-KW"/>
</dbReference>
<evidence type="ECO:0000313" key="4">
    <source>
        <dbReference type="Proteomes" id="UP000009168"/>
    </source>
</evidence>
<evidence type="ECO:0000259" key="2">
    <source>
        <dbReference type="Pfam" id="PF02557"/>
    </source>
</evidence>
<feature type="signal peptide" evidence="1">
    <location>
        <begin position="1"/>
        <end position="21"/>
    </location>
</feature>
<dbReference type="Pfam" id="PF02557">
    <property type="entry name" value="VanY"/>
    <property type="match status" value="1"/>
</dbReference>
<keyword evidence="3" id="KW-0378">Hydrolase</keyword>
<evidence type="ECO:0000313" key="3">
    <source>
        <dbReference type="EMBL" id="EAS00371.2"/>
    </source>
</evidence>
<dbReference type="KEGG" id="tet:TTHERM_00219440"/>
<dbReference type="InterPro" id="IPR003709">
    <property type="entry name" value="VanY-like_core_dom"/>
</dbReference>
<dbReference type="eggNOG" id="ENOG502SP5V">
    <property type="taxonomic scope" value="Eukaryota"/>
</dbReference>
<dbReference type="Proteomes" id="UP000009168">
    <property type="component" value="Unassembled WGS sequence"/>
</dbReference>
<dbReference type="GeneID" id="7839461"/>
<dbReference type="Gene3D" id="3.30.1380.10">
    <property type="match status" value="1"/>
</dbReference>
<dbReference type="CDD" id="cd14847">
    <property type="entry name" value="DD-carboxypeptidase_like"/>
    <property type="match status" value="1"/>
</dbReference>
<dbReference type="HOGENOM" id="CLU_081855_1_0_1"/>
<name>I7MKV2_TETTS</name>